<keyword evidence="1" id="KW-0489">Methyltransferase</keyword>
<reference evidence="1 2" key="1">
    <citation type="submission" date="2016-10" db="EMBL/GenBank/DDBJ databases">
        <authorList>
            <person name="de Groot N.N."/>
        </authorList>
    </citation>
    <scope>NUCLEOTIDE SEQUENCE [LARGE SCALE GENOMIC DNA]</scope>
    <source>
        <strain evidence="1 2">DSM 44993</strain>
    </source>
</reference>
<organism evidence="1 2">
    <name type="scientific">Amycolatopsis saalfeldensis</name>
    <dbReference type="NCBI Taxonomy" id="394193"/>
    <lineage>
        <taxon>Bacteria</taxon>
        <taxon>Bacillati</taxon>
        <taxon>Actinomycetota</taxon>
        <taxon>Actinomycetes</taxon>
        <taxon>Pseudonocardiales</taxon>
        <taxon>Pseudonocardiaceae</taxon>
        <taxon>Amycolatopsis</taxon>
    </lineage>
</organism>
<dbReference type="Gene3D" id="3.40.50.150">
    <property type="entry name" value="Vaccinia Virus protein VP39"/>
    <property type="match status" value="1"/>
</dbReference>
<dbReference type="Proteomes" id="UP000198582">
    <property type="component" value="Unassembled WGS sequence"/>
</dbReference>
<dbReference type="GO" id="GO:0008168">
    <property type="term" value="F:methyltransferase activity"/>
    <property type="evidence" value="ECO:0007669"/>
    <property type="project" value="UniProtKB-KW"/>
</dbReference>
<dbReference type="CDD" id="cd02440">
    <property type="entry name" value="AdoMet_MTases"/>
    <property type="match status" value="1"/>
</dbReference>
<accession>A0A1H8Y9X4</accession>
<dbReference type="OrthoDB" id="3779937at2"/>
<dbReference type="SUPFAM" id="SSF53335">
    <property type="entry name" value="S-adenosyl-L-methionine-dependent methyltransferases"/>
    <property type="match status" value="1"/>
</dbReference>
<evidence type="ECO:0000313" key="2">
    <source>
        <dbReference type="Proteomes" id="UP000198582"/>
    </source>
</evidence>
<proteinExistence type="predicted"/>
<dbReference type="InterPro" id="IPR029063">
    <property type="entry name" value="SAM-dependent_MTases_sf"/>
</dbReference>
<keyword evidence="2" id="KW-1185">Reference proteome</keyword>
<sequence length="358" mass="39783">MTETDAVAERRPAYLSDLAAGTERFFEERRETCAWCDSKRLEVRLRTTDLLQHKPGSFVLESCQDCGHVFQNPRLTGEGLGFYYRDCYDGLGEKNMNSMFEGNRAGYAGRARLVASLCSPGQWLDVGTGHGHFPRDAKKVLPGTEFDGLDMTDGVELAQQEGRIRRAYRGDFVELAGELSGRYDVISMYHYLEHTPEPKRELAAAAAALPPGGHLAIELPDPESRWGRLLGRWWLPWLQPQHLNLIPIANLREELAALGLTVVAEQRAEPHSAIDLVAATMLAVNAATIGGEDLAWRENRPSRTRVLLRKLGFIVSIPAFVIAGLVDRLSAPIGRNHGMSNAYRVLARKPPATKRPPH</sequence>
<evidence type="ECO:0000313" key="1">
    <source>
        <dbReference type="EMBL" id="SEP48801.1"/>
    </source>
</evidence>
<protein>
    <submittedName>
        <fullName evidence="1">Methyltransferase domain-containing protein</fullName>
    </submittedName>
</protein>
<dbReference type="EMBL" id="FOEF01000012">
    <property type="protein sequence ID" value="SEP48801.1"/>
    <property type="molecule type" value="Genomic_DNA"/>
</dbReference>
<name>A0A1H8Y9X4_9PSEU</name>
<dbReference type="Pfam" id="PF13489">
    <property type="entry name" value="Methyltransf_23"/>
    <property type="match status" value="1"/>
</dbReference>
<keyword evidence="1" id="KW-0808">Transferase</keyword>
<dbReference type="GO" id="GO:0032259">
    <property type="term" value="P:methylation"/>
    <property type="evidence" value="ECO:0007669"/>
    <property type="project" value="UniProtKB-KW"/>
</dbReference>
<dbReference type="STRING" id="394193.SAMN04489732_112162"/>
<dbReference type="RefSeq" id="WP_091621023.1">
    <property type="nucleotide sequence ID" value="NZ_FOEF01000012.1"/>
</dbReference>
<dbReference type="AlphaFoldDB" id="A0A1H8Y9X4"/>
<gene>
    <name evidence="1" type="ORF">SAMN04489732_112162</name>
</gene>